<dbReference type="AlphaFoldDB" id="A0A6A6C4R4"/>
<evidence type="ECO:0000313" key="5">
    <source>
        <dbReference type="Proteomes" id="UP000799537"/>
    </source>
</evidence>
<dbReference type="GO" id="GO:0016020">
    <property type="term" value="C:membrane"/>
    <property type="evidence" value="ECO:0007669"/>
    <property type="project" value="GOC"/>
</dbReference>
<dbReference type="UniPathway" id="UPA00196"/>
<evidence type="ECO:0000256" key="3">
    <source>
        <dbReference type="SAM" id="Phobius"/>
    </source>
</evidence>
<dbReference type="GeneID" id="54567220"/>
<dbReference type="RefSeq" id="XP_033663046.1">
    <property type="nucleotide sequence ID" value="XM_033813948.1"/>
</dbReference>
<dbReference type="EMBL" id="ML993615">
    <property type="protein sequence ID" value="KAF2162157.1"/>
    <property type="molecule type" value="Genomic_DNA"/>
</dbReference>
<dbReference type="Proteomes" id="UP000799537">
    <property type="component" value="Unassembled WGS sequence"/>
</dbReference>
<dbReference type="GO" id="GO:0006506">
    <property type="term" value="P:GPI anchor biosynthetic process"/>
    <property type="evidence" value="ECO:0007669"/>
    <property type="project" value="UniProtKB-UniPathway"/>
</dbReference>
<dbReference type="Gene3D" id="3.40.50.10320">
    <property type="entry name" value="LmbE-like"/>
    <property type="match status" value="1"/>
</dbReference>
<keyword evidence="3" id="KW-0472">Membrane</keyword>
<accession>A0A6A6C4R4</accession>
<dbReference type="PANTHER" id="PTHR12993">
    <property type="entry name" value="N-ACETYLGLUCOSAMINYL-PHOSPHATIDYLINOSITOL DE-N-ACETYLASE-RELATED"/>
    <property type="match status" value="1"/>
</dbReference>
<sequence>MSSYLSIAQIPILILVLWIFSAYMIRSFPTITGKRICLLIAHPDDEAMFFAPTLLALTRRELGNQVVILCFSSGDADGLGHIRKDELAKSALQLGLRSSEHVVVLEDGKNFPDSMTVRWEAKAVAGVLTRYFAPNLSSTPVSAEPTANIDVLITFDEGGVSGHPNHVSLFHGATAFMRGLMQGRSGWEAPVKMYTLTSTNVVRKYSSVLDSVWTVVSCIWRTKERGAFPTPLLSVSLPGDVRKAQLAMTTAHKSQMRWFRWGWIGISRYMVINDLTKQKGF</sequence>
<organism evidence="4 5">
    <name type="scientific">Zasmidium cellare ATCC 36951</name>
    <dbReference type="NCBI Taxonomy" id="1080233"/>
    <lineage>
        <taxon>Eukaryota</taxon>
        <taxon>Fungi</taxon>
        <taxon>Dikarya</taxon>
        <taxon>Ascomycota</taxon>
        <taxon>Pezizomycotina</taxon>
        <taxon>Dothideomycetes</taxon>
        <taxon>Dothideomycetidae</taxon>
        <taxon>Mycosphaerellales</taxon>
        <taxon>Mycosphaerellaceae</taxon>
        <taxon>Zasmidium</taxon>
    </lineage>
</organism>
<evidence type="ECO:0000256" key="1">
    <source>
        <dbReference type="ARBA" id="ARBA00006066"/>
    </source>
</evidence>
<proteinExistence type="inferred from homology"/>
<dbReference type="GO" id="GO:0005783">
    <property type="term" value="C:endoplasmic reticulum"/>
    <property type="evidence" value="ECO:0007669"/>
    <property type="project" value="TreeGrafter"/>
</dbReference>
<dbReference type="InterPro" id="IPR003737">
    <property type="entry name" value="GlcNAc_PI_deacetylase-related"/>
</dbReference>
<dbReference type="InterPro" id="IPR024078">
    <property type="entry name" value="LmbE-like_dom_sf"/>
</dbReference>
<dbReference type="EC" id="3.5.1.89" evidence="2"/>
<feature type="transmembrane region" description="Helical" evidence="3">
    <location>
        <begin position="6"/>
        <end position="25"/>
    </location>
</feature>
<comment type="similarity">
    <text evidence="1">Belongs to the PIGL family.</text>
</comment>
<dbReference type="GO" id="GO:0000225">
    <property type="term" value="F:N-acetylglucosaminylphosphatidylinositol deacetylase activity"/>
    <property type="evidence" value="ECO:0007669"/>
    <property type="project" value="UniProtKB-EC"/>
</dbReference>
<evidence type="ECO:0000256" key="2">
    <source>
        <dbReference type="ARBA" id="ARBA00012176"/>
    </source>
</evidence>
<dbReference type="Pfam" id="PF02585">
    <property type="entry name" value="PIG-L"/>
    <property type="match status" value="1"/>
</dbReference>
<keyword evidence="5" id="KW-1185">Reference proteome</keyword>
<keyword evidence="3" id="KW-1133">Transmembrane helix</keyword>
<reference evidence="4" key="1">
    <citation type="journal article" date="2020" name="Stud. Mycol.">
        <title>101 Dothideomycetes genomes: a test case for predicting lifestyles and emergence of pathogens.</title>
        <authorList>
            <person name="Haridas S."/>
            <person name="Albert R."/>
            <person name="Binder M."/>
            <person name="Bloem J."/>
            <person name="Labutti K."/>
            <person name="Salamov A."/>
            <person name="Andreopoulos B."/>
            <person name="Baker S."/>
            <person name="Barry K."/>
            <person name="Bills G."/>
            <person name="Bluhm B."/>
            <person name="Cannon C."/>
            <person name="Castanera R."/>
            <person name="Culley D."/>
            <person name="Daum C."/>
            <person name="Ezra D."/>
            <person name="Gonzalez J."/>
            <person name="Henrissat B."/>
            <person name="Kuo A."/>
            <person name="Liang C."/>
            <person name="Lipzen A."/>
            <person name="Lutzoni F."/>
            <person name="Magnuson J."/>
            <person name="Mondo S."/>
            <person name="Nolan M."/>
            <person name="Ohm R."/>
            <person name="Pangilinan J."/>
            <person name="Park H.-J."/>
            <person name="Ramirez L."/>
            <person name="Alfaro M."/>
            <person name="Sun H."/>
            <person name="Tritt A."/>
            <person name="Yoshinaga Y."/>
            <person name="Zwiers L.-H."/>
            <person name="Turgeon B."/>
            <person name="Goodwin S."/>
            <person name="Spatafora J."/>
            <person name="Crous P."/>
            <person name="Grigoriev I."/>
        </authorList>
    </citation>
    <scope>NUCLEOTIDE SEQUENCE</scope>
    <source>
        <strain evidence="4">ATCC 36951</strain>
    </source>
</reference>
<name>A0A6A6C4R4_ZASCE</name>
<protein>
    <recommendedName>
        <fullName evidence="2">N-acetylglucosaminylphosphatidylinositol deacetylase</fullName>
        <ecNumber evidence="2">3.5.1.89</ecNumber>
    </recommendedName>
</protein>
<dbReference type="PANTHER" id="PTHR12993:SF11">
    <property type="entry name" value="N-ACETYLGLUCOSAMINYL-PHOSPHATIDYLINOSITOL DE-N-ACETYLASE"/>
    <property type="match status" value="1"/>
</dbReference>
<dbReference type="SUPFAM" id="SSF102588">
    <property type="entry name" value="LmbE-like"/>
    <property type="match status" value="1"/>
</dbReference>
<dbReference type="OrthoDB" id="440160at2759"/>
<keyword evidence="3" id="KW-0812">Transmembrane</keyword>
<gene>
    <name evidence="4" type="ORF">M409DRAFT_58594</name>
</gene>
<evidence type="ECO:0000313" key="4">
    <source>
        <dbReference type="EMBL" id="KAF2162157.1"/>
    </source>
</evidence>